<dbReference type="InterPro" id="IPR000741">
    <property type="entry name" value="FBA_I"/>
</dbReference>
<evidence type="ECO:0000256" key="1">
    <source>
        <dbReference type="ARBA" id="ARBA00004714"/>
    </source>
</evidence>
<dbReference type="SUPFAM" id="SSF51569">
    <property type="entry name" value="Aldolase"/>
    <property type="match status" value="1"/>
</dbReference>
<dbReference type="InterPro" id="IPR013785">
    <property type="entry name" value="Aldolase_TIM"/>
</dbReference>
<evidence type="ECO:0000256" key="2">
    <source>
        <dbReference type="ARBA" id="ARBA00010387"/>
    </source>
</evidence>
<dbReference type="GO" id="GO:0006096">
    <property type="term" value="P:glycolytic process"/>
    <property type="evidence" value="ECO:0007669"/>
    <property type="project" value="UniProtKB-KW"/>
</dbReference>
<keyword evidence="4" id="KW-0324">Glycolysis</keyword>
<evidence type="ECO:0000256" key="5">
    <source>
        <dbReference type="ARBA" id="ARBA00023239"/>
    </source>
</evidence>
<feature type="non-terminal residue" evidence="6">
    <location>
        <position position="113"/>
    </location>
</feature>
<dbReference type="GO" id="GO:0004332">
    <property type="term" value="F:fructose-bisphosphate aldolase activity"/>
    <property type="evidence" value="ECO:0007669"/>
    <property type="project" value="UniProtKB-EC"/>
</dbReference>
<dbReference type="PANTHER" id="PTHR11627">
    <property type="entry name" value="FRUCTOSE-BISPHOSPHATE ALDOLASE"/>
    <property type="match status" value="1"/>
</dbReference>
<comment type="similarity">
    <text evidence="2">Belongs to the class I fructose-bisphosphate aldolase family.</text>
</comment>
<keyword evidence="5" id="KW-0456">Lyase</keyword>
<accession>A0AAV2HWL2</accession>
<dbReference type="EMBL" id="CAXITT010000306">
    <property type="protein sequence ID" value="CAL1538595.1"/>
    <property type="molecule type" value="Genomic_DNA"/>
</dbReference>
<dbReference type="Gene3D" id="3.20.20.70">
    <property type="entry name" value="Aldolase class I"/>
    <property type="match status" value="1"/>
</dbReference>
<gene>
    <name evidence="6" type="ORF">GSLYS_00012416001</name>
</gene>
<evidence type="ECO:0000313" key="6">
    <source>
        <dbReference type="EMBL" id="CAL1538595.1"/>
    </source>
</evidence>
<dbReference type="AlphaFoldDB" id="A0AAV2HWL2"/>
<dbReference type="Proteomes" id="UP001497497">
    <property type="component" value="Unassembled WGS sequence"/>
</dbReference>
<protein>
    <recommendedName>
        <fullName evidence="3">fructose-bisphosphate aldolase</fullName>
        <ecNumber evidence="3">4.1.2.13</ecNumber>
    </recommendedName>
</protein>
<evidence type="ECO:0000313" key="7">
    <source>
        <dbReference type="Proteomes" id="UP001497497"/>
    </source>
</evidence>
<reference evidence="6 7" key="1">
    <citation type="submission" date="2024-04" db="EMBL/GenBank/DDBJ databases">
        <authorList>
            <consortium name="Genoscope - CEA"/>
            <person name="William W."/>
        </authorList>
    </citation>
    <scope>NUCLEOTIDE SEQUENCE [LARGE SCALE GENOMIC DNA]</scope>
</reference>
<comment type="pathway">
    <text evidence="1">Carbohydrate degradation; glycolysis; D-glyceraldehyde 3-phosphate and glycerone phosphate from D-glucose: step 4/4.</text>
</comment>
<dbReference type="Pfam" id="PF00274">
    <property type="entry name" value="Glycolytic"/>
    <property type="match status" value="1"/>
</dbReference>
<evidence type="ECO:0000256" key="3">
    <source>
        <dbReference type="ARBA" id="ARBA00013068"/>
    </source>
</evidence>
<organism evidence="6 7">
    <name type="scientific">Lymnaea stagnalis</name>
    <name type="common">Great pond snail</name>
    <name type="synonym">Helix stagnalis</name>
    <dbReference type="NCBI Taxonomy" id="6523"/>
    <lineage>
        <taxon>Eukaryota</taxon>
        <taxon>Metazoa</taxon>
        <taxon>Spiralia</taxon>
        <taxon>Lophotrochozoa</taxon>
        <taxon>Mollusca</taxon>
        <taxon>Gastropoda</taxon>
        <taxon>Heterobranchia</taxon>
        <taxon>Euthyneura</taxon>
        <taxon>Panpulmonata</taxon>
        <taxon>Hygrophila</taxon>
        <taxon>Lymnaeoidea</taxon>
        <taxon>Lymnaeidae</taxon>
        <taxon>Lymnaea</taxon>
    </lineage>
</organism>
<comment type="caution">
    <text evidence="6">The sequence shown here is derived from an EMBL/GenBank/DDBJ whole genome shotgun (WGS) entry which is preliminary data.</text>
</comment>
<name>A0AAV2HWL2_LYMST</name>
<dbReference type="EC" id="4.1.2.13" evidence="3"/>
<keyword evidence="7" id="KW-1185">Reference proteome</keyword>
<evidence type="ECO:0000256" key="4">
    <source>
        <dbReference type="ARBA" id="ARBA00023152"/>
    </source>
</evidence>
<sequence length="113" mass="12509">MTCLCSPYRRRYNEVLLGGGPVLSNYLSGVLVKEEVVRQLAYMGKRLLTMIKEAGVKLGIRADNGVVPLYGTPGEWSTQGLDGLEEACKRYRAMGAEFALWRCVYSIGPFTPT</sequence>
<proteinExistence type="inferred from homology"/>